<dbReference type="CDD" id="cd24162">
    <property type="entry name" value="Prp3_C"/>
    <property type="match status" value="1"/>
</dbReference>
<feature type="domain" description="Pre-mRNA-splicing factor 3" evidence="7">
    <location>
        <begin position="96"/>
        <end position="313"/>
    </location>
</feature>
<dbReference type="InterPro" id="IPR027104">
    <property type="entry name" value="Prp3"/>
</dbReference>
<sequence length="494" mass="57115">MARLSNFPQFANMVHPPERDQGRKGLGLNVEAHPSLQHLFEKNDNETVGKIPFNLIPKANFATTKANQRIAQSITKKKQLKVEKPDIESFADPSKNPYFDPNLAVESIAPKSRISRTLRFNKQGKYIEQANQMRTQARLEKLKQEIADSVKKTGMDVELDLVSDMSVKKEVPPNIEWWDAPLMKNPEIIEPKEENINFDTDNGSVITIYIQHPVQIDPPVDAGPPPPKPLMLTKKERKKLRRQRRLEEQRDKQDKIRMGLLPPEQPKVKITNLMRVLGNEAILDPTKVEAQVREQMKSRQEAHKKHNEEKKLTKEEKREKLKKKLMEDTSKVVQVAVFKVNDLSDGQKRYKVDINAQQLYLTGIVIVCPTQCMVVVEGGPKGIKQYKKLMLRRIDWSDSKKLNTKNEGDIEMDEEGESENPSISLTNNNDQDPSKEKKENKCCLVWEGTIKERLFKNGFKFKQCPTDYKVRETLEKFNATHYWELVKNYIEPTL</sequence>
<dbReference type="STRING" id="1754192.A0A1Y1XLW3"/>
<feature type="domain" description="Small nuclear ribonucleoprotein Prp3 C-terminal" evidence="6">
    <location>
        <begin position="336"/>
        <end position="485"/>
    </location>
</feature>
<dbReference type="Pfam" id="PF06544">
    <property type="entry name" value="Prp3_C"/>
    <property type="match status" value="1"/>
</dbReference>
<reference evidence="8 9" key="2">
    <citation type="submission" date="2016-08" db="EMBL/GenBank/DDBJ databases">
        <title>Pervasive Adenine N6-methylation of Active Genes in Fungi.</title>
        <authorList>
            <consortium name="DOE Joint Genome Institute"/>
            <person name="Mondo S.J."/>
            <person name="Dannebaum R.O."/>
            <person name="Kuo R.C."/>
            <person name="Labutti K."/>
            <person name="Haridas S."/>
            <person name="Kuo A."/>
            <person name="Salamov A."/>
            <person name="Ahrendt S.R."/>
            <person name="Lipzen A."/>
            <person name="Sullivan W."/>
            <person name="Andreopoulos W.B."/>
            <person name="Clum A."/>
            <person name="Lindquist E."/>
            <person name="Daum C."/>
            <person name="Ramamoorthy G.K."/>
            <person name="Gryganskyi A."/>
            <person name="Culley D."/>
            <person name="Magnuson J.K."/>
            <person name="James T.Y."/>
            <person name="O'Malley M.A."/>
            <person name="Stajich J.E."/>
            <person name="Spatafora J.W."/>
            <person name="Visel A."/>
            <person name="Grigoriev I.V."/>
        </authorList>
    </citation>
    <scope>NUCLEOTIDE SEQUENCE [LARGE SCALE GENOMIC DNA]</scope>
    <source>
        <strain evidence="8 9">S4</strain>
    </source>
</reference>
<dbReference type="InterPro" id="IPR013881">
    <property type="entry name" value="Pre-mRNA_splic_Prp3_dom"/>
</dbReference>
<evidence type="ECO:0000259" key="6">
    <source>
        <dbReference type="Pfam" id="PF06544"/>
    </source>
</evidence>
<dbReference type="AlphaFoldDB" id="A0A1Y1XLW3"/>
<proteinExistence type="predicted"/>
<evidence type="ECO:0000313" key="9">
    <source>
        <dbReference type="Proteomes" id="UP000193944"/>
    </source>
</evidence>
<dbReference type="PANTHER" id="PTHR14212:SF0">
    <property type="entry name" value="U4_U6 SMALL NUCLEAR RIBONUCLEOPROTEIN PRP3"/>
    <property type="match status" value="1"/>
</dbReference>
<keyword evidence="9" id="KW-1185">Reference proteome</keyword>
<organism evidence="8 9">
    <name type="scientific">Anaeromyces robustus</name>
    <dbReference type="NCBI Taxonomy" id="1754192"/>
    <lineage>
        <taxon>Eukaryota</taxon>
        <taxon>Fungi</taxon>
        <taxon>Fungi incertae sedis</taxon>
        <taxon>Chytridiomycota</taxon>
        <taxon>Chytridiomycota incertae sedis</taxon>
        <taxon>Neocallimastigomycetes</taxon>
        <taxon>Neocallimastigales</taxon>
        <taxon>Neocallimastigaceae</taxon>
        <taxon>Anaeromyces</taxon>
    </lineage>
</organism>
<feature type="compositionally biased region" description="Acidic residues" evidence="5">
    <location>
        <begin position="409"/>
        <end position="418"/>
    </location>
</feature>
<feature type="region of interest" description="Disordered" evidence="5">
    <location>
        <begin position="404"/>
        <end position="436"/>
    </location>
</feature>
<keyword evidence="4" id="KW-0539">Nucleus</keyword>
<comment type="caution">
    <text evidence="8">The sequence shown here is derived from an EMBL/GenBank/DDBJ whole genome shotgun (WGS) entry which is preliminary data.</text>
</comment>
<evidence type="ECO:0000256" key="3">
    <source>
        <dbReference type="ARBA" id="ARBA00023187"/>
    </source>
</evidence>
<gene>
    <name evidence="8" type="ORF">BCR32DRAFT_262398</name>
</gene>
<dbReference type="PANTHER" id="PTHR14212">
    <property type="entry name" value="U4/U6-ASSOCIATED RNA SPLICING FACTOR-RELATED"/>
    <property type="match status" value="1"/>
</dbReference>
<evidence type="ECO:0000256" key="4">
    <source>
        <dbReference type="ARBA" id="ARBA00023242"/>
    </source>
</evidence>
<feature type="region of interest" description="Disordered" evidence="5">
    <location>
        <begin position="297"/>
        <end position="316"/>
    </location>
</feature>
<protein>
    <submittedName>
        <fullName evidence="8">PRP3-domain-containing protein</fullName>
    </submittedName>
</protein>
<feature type="region of interest" description="Disordered" evidence="5">
    <location>
        <begin position="1"/>
        <end position="26"/>
    </location>
</feature>
<evidence type="ECO:0000259" key="7">
    <source>
        <dbReference type="Pfam" id="PF08572"/>
    </source>
</evidence>
<dbReference type="Proteomes" id="UP000193944">
    <property type="component" value="Unassembled WGS sequence"/>
</dbReference>
<evidence type="ECO:0000256" key="5">
    <source>
        <dbReference type="SAM" id="MobiDB-lite"/>
    </source>
</evidence>
<feature type="compositionally biased region" description="Basic residues" evidence="5">
    <location>
        <begin position="235"/>
        <end position="244"/>
    </location>
</feature>
<dbReference type="InterPro" id="IPR010541">
    <property type="entry name" value="Prp3_C"/>
</dbReference>
<evidence type="ECO:0000256" key="1">
    <source>
        <dbReference type="ARBA" id="ARBA00004123"/>
    </source>
</evidence>
<comment type="subcellular location">
    <subcellularLocation>
        <location evidence="1">Nucleus</location>
    </subcellularLocation>
</comment>
<dbReference type="EMBL" id="MCFG01000022">
    <property type="protein sequence ID" value="ORX86334.1"/>
    <property type="molecule type" value="Genomic_DNA"/>
</dbReference>
<dbReference type="GO" id="GO:0046540">
    <property type="term" value="C:U4/U6 x U5 tri-snRNP complex"/>
    <property type="evidence" value="ECO:0007669"/>
    <property type="project" value="EnsemblFungi"/>
</dbReference>
<accession>A0A1Y1XLW3</accession>
<feature type="compositionally biased region" description="Polar residues" evidence="5">
    <location>
        <begin position="419"/>
        <end position="431"/>
    </location>
</feature>
<dbReference type="OrthoDB" id="10264544at2759"/>
<evidence type="ECO:0000256" key="2">
    <source>
        <dbReference type="ARBA" id="ARBA00022664"/>
    </source>
</evidence>
<keyword evidence="3" id="KW-0508">mRNA splicing</keyword>
<feature type="compositionally biased region" description="Basic and acidic residues" evidence="5">
    <location>
        <begin position="245"/>
        <end position="256"/>
    </location>
</feature>
<name>A0A1Y1XLW3_9FUNG</name>
<dbReference type="Pfam" id="PF08572">
    <property type="entry name" value="PRP3"/>
    <property type="match status" value="1"/>
</dbReference>
<reference evidence="8 9" key="1">
    <citation type="submission" date="2016-08" db="EMBL/GenBank/DDBJ databases">
        <title>A Parts List for Fungal Cellulosomes Revealed by Comparative Genomics.</title>
        <authorList>
            <consortium name="DOE Joint Genome Institute"/>
            <person name="Haitjema C.H."/>
            <person name="Gilmore S.P."/>
            <person name="Henske J.K."/>
            <person name="Solomon K.V."/>
            <person name="De Groot R."/>
            <person name="Kuo A."/>
            <person name="Mondo S.J."/>
            <person name="Salamov A.A."/>
            <person name="Labutti K."/>
            <person name="Zhao Z."/>
            <person name="Chiniquy J."/>
            <person name="Barry K."/>
            <person name="Brewer H.M."/>
            <person name="Purvine S.O."/>
            <person name="Wright A.T."/>
            <person name="Boxma B."/>
            <person name="Van Alen T."/>
            <person name="Hackstein J.H."/>
            <person name="Baker S.E."/>
            <person name="Grigoriev I.V."/>
            <person name="O'Malley M.A."/>
        </authorList>
    </citation>
    <scope>NUCLEOTIDE SEQUENCE [LARGE SCALE GENOMIC DNA]</scope>
    <source>
        <strain evidence="8 9">S4</strain>
    </source>
</reference>
<evidence type="ECO:0000313" key="8">
    <source>
        <dbReference type="EMBL" id="ORX86334.1"/>
    </source>
</evidence>
<dbReference type="GO" id="GO:0045292">
    <property type="term" value="P:mRNA cis splicing, via spliceosome"/>
    <property type="evidence" value="ECO:0007669"/>
    <property type="project" value="EnsemblFungi"/>
</dbReference>
<feature type="region of interest" description="Disordered" evidence="5">
    <location>
        <begin position="217"/>
        <end position="256"/>
    </location>
</feature>
<keyword evidence="2" id="KW-0507">mRNA processing</keyword>